<comment type="caution">
    <text evidence="5">The sequence shown here is derived from an EMBL/GenBank/DDBJ whole genome shotgun (WGS) entry which is preliminary data.</text>
</comment>
<dbReference type="SUPFAM" id="SSF53822">
    <property type="entry name" value="Periplasmic binding protein-like I"/>
    <property type="match status" value="1"/>
</dbReference>
<evidence type="ECO:0000259" key="4">
    <source>
        <dbReference type="Pfam" id="PF13407"/>
    </source>
</evidence>
<dbReference type="Pfam" id="PF13407">
    <property type="entry name" value="Peripla_BP_4"/>
    <property type="match status" value="1"/>
</dbReference>
<dbReference type="OrthoDB" id="9813037at2"/>
<dbReference type="AlphaFoldDB" id="A0A5M4FE45"/>
<evidence type="ECO:0000256" key="3">
    <source>
        <dbReference type="ARBA" id="ARBA00022729"/>
    </source>
</evidence>
<comment type="subcellular location">
    <subcellularLocation>
        <location evidence="1">Cell envelope</location>
    </subcellularLocation>
</comment>
<dbReference type="PANTHER" id="PTHR46847:SF1">
    <property type="entry name" value="D-ALLOSE-BINDING PERIPLASMIC PROTEIN-RELATED"/>
    <property type="match status" value="1"/>
</dbReference>
<dbReference type="GO" id="GO:0030246">
    <property type="term" value="F:carbohydrate binding"/>
    <property type="evidence" value="ECO:0007669"/>
    <property type="project" value="UniProtKB-ARBA"/>
</dbReference>
<evidence type="ECO:0000256" key="1">
    <source>
        <dbReference type="ARBA" id="ARBA00004196"/>
    </source>
</evidence>
<dbReference type="PANTHER" id="PTHR46847">
    <property type="entry name" value="D-ALLOSE-BINDING PERIPLASMIC PROTEIN-RELATED"/>
    <property type="match status" value="1"/>
</dbReference>
<dbReference type="GO" id="GO:0030313">
    <property type="term" value="C:cell envelope"/>
    <property type="evidence" value="ECO:0007669"/>
    <property type="project" value="UniProtKB-SubCell"/>
</dbReference>
<reference evidence="5" key="1">
    <citation type="submission" date="2019-09" db="EMBL/GenBank/DDBJ databases">
        <authorList>
            <person name="Li J."/>
        </authorList>
    </citation>
    <scope>NUCLEOTIDE SEQUENCE [LARGE SCALE GENOMIC DNA]</scope>
    <source>
        <strain evidence="5">JCM 14732</strain>
    </source>
</reference>
<feature type="domain" description="Periplasmic binding protein" evidence="4">
    <location>
        <begin position="160"/>
        <end position="413"/>
    </location>
</feature>
<gene>
    <name evidence="5" type="ORF">ESP70_006795</name>
</gene>
<proteinExistence type="inferred from homology"/>
<protein>
    <submittedName>
        <fullName evidence="5">Substrate-binding domain-containing protein</fullName>
    </submittedName>
</protein>
<dbReference type="Proteomes" id="UP000380867">
    <property type="component" value="Unassembled WGS sequence"/>
</dbReference>
<keyword evidence="6" id="KW-1185">Reference proteome</keyword>
<sequence length="470" mass="49235">MCRSRNRKLSGTGCRPTRLASRRFGEHSLMPAHFRRISRAAPTVPMCSRSPRSNRSKEFNMASATNLRKSAKRRASTAISLALAASMGLAACGSSDEGKSDATGLTGTCGTVPSKGLKDTSGVIKKLGSEYVSAYDGYPKTVEASPWADWKPSGPGPYTVGLSIQEPNNPYLQTLTTALKEALANAENVGEVKTVQAPLGSTAAQLQQINQLVQEKVDLLVVVPNSPDALAAAADKAAKQNIPTIAFVNVTPSRNVINIAENTYKNAANAAAQMAKNIGGKGKILAVHALPSVSLDKETFAGWRAAWDQCPGITVDDSPIGEFNPPVAKTQVSTYLGSHPQKVAASAQVATMGAAVISAFEQSGRPVPPMVDMSASVGSLAYWKAHKAELKSVAIVDGPKASSEATGRVVALMLAGHGPKVTDLVSSLPVVTGQNLDDYVPAGAKEDDLAPAELPSGSFLPDSYLRKLFN</sequence>
<dbReference type="InterPro" id="IPR025997">
    <property type="entry name" value="SBP_2_dom"/>
</dbReference>
<accession>A0A5M4FE45</accession>
<keyword evidence="3" id="KW-0732">Signal</keyword>
<evidence type="ECO:0000313" key="6">
    <source>
        <dbReference type="Proteomes" id="UP000380867"/>
    </source>
</evidence>
<comment type="similarity">
    <text evidence="2">Belongs to the bacterial solute-binding protein 2 family.</text>
</comment>
<organism evidence="5 6">
    <name type="scientific">Aeromicrobium ginsengisoli</name>
    <dbReference type="NCBI Taxonomy" id="363867"/>
    <lineage>
        <taxon>Bacteria</taxon>
        <taxon>Bacillati</taxon>
        <taxon>Actinomycetota</taxon>
        <taxon>Actinomycetes</taxon>
        <taxon>Propionibacteriales</taxon>
        <taxon>Nocardioidaceae</taxon>
        <taxon>Aeromicrobium</taxon>
    </lineage>
</organism>
<dbReference type="Gene3D" id="3.40.50.2300">
    <property type="match status" value="2"/>
</dbReference>
<name>A0A5M4FE45_9ACTN</name>
<dbReference type="EMBL" id="SDPQ02000002">
    <property type="protein sequence ID" value="KAA1397111.1"/>
    <property type="molecule type" value="Genomic_DNA"/>
</dbReference>
<evidence type="ECO:0000313" key="5">
    <source>
        <dbReference type="EMBL" id="KAA1397111.1"/>
    </source>
</evidence>
<dbReference type="InterPro" id="IPR028082">
    <property type="entry name" value="Peripla_BP_I"/>
</dbReference>
<evidence type="ECO:0000256" key="2">
    <source>
        <dbReference type="ARBA" id="ARBA00007639"/>
    </source>
</evidence>